<dbReference type="EMBL" id="CP056072">
    <property type="protein sequence ID" value="UKK02495.2"/>
    <property type="molecule type" value="Genomic_DNA"/>
</dbReference>
<evidence type="ECO:0000313" key="2">
    <source>
        <dbReference type="EMBL" id="UKK02495.2"/>
    </source>
</evidence>
<feature type="compositionally biased region" description="Polar residues" evidence="1">
    <location>
        <begin position="448"/>
        <end position="462"/>
    </location>
</feature>
<gene>
    <name evidence="2" type="ORF">MACK_002588</name>
</gene>
<sequence length="934" mass="102552">MSKISLRSYCLSVGKIGSLASYIPGLLVAVPLLFCEIGLSDVDRVITLNIDKDADHSRFIVEKHVIDDVIFYAYYPRLGYQVDCVYSGCYGGWITNYDLKSDFCYALANYDYIHKKSLFYEIKSATPVYSTTLLQTIFQCPDLQDHLLRATIAIKYLKETHFFSKDQKPSLVTKADDTYYVEPPGYVRDANSLDVPDLVLKGLHFETVSQFIGYEHDAGSTTPPSQPESDPGEIGEDQRLSDESSRINEVGGGDNDDQLIVLARPEYTISIQQDTHQIEPFVPSNESQESSSSRSHTPTLPPIPEDECEYSTSSLPLDSSGSLDQHETYTIEATREETEATREETESSEGHIETAEDSNISVQPVTELNGSQDPDSTVHLDSVQPETEDSASLVVTLYTNEDLNDISSYDDLASTAYNVNQEAASEDPVQSSELQPQNTIVSVEHVVSDSSGTNEQNLSTVQSGSSESLTEESITSVMPDSSDKLESSETSSQGERPLTEAESSTVLHESELNESTEGSLLSQEGGSGLQVEAEESSSDVTAEPTLSQEVRIVKPDSSYTEAVDEIVTDVSNEQTISQDSTPPLSGTSTAEVEEEQDLSEDATSLTHADQSAEAAAEPGESEQHTSSDQHEQIDVFIDQDEYDESTGLHSFGNDLSVLHYSVDRYDHVQKIITFSDGVIVKYGFFIMNNTPLGTTPDPPDLTYQDIPLLSDDESDDGNDYDVYLTDHMATLGEPTTGLQEQTSTPPCTVEHTISTDSSSLAPDVESTNQHESTSVDDRLEQTSSEDSNDHNPPDDSGLLNDQKCPTHHADITEVPTEESDKSPHFESITDQTAHSEVLQSSVNESQGFTETVETDYTSAHNECNATSSEEPTSKSNLRAADLYGAESVQPYDHCHTTLEEVTENHSENVEDKSEFPTSSLEQHTTPVLDCSIWF</sequence>
<feature type="compositionally biased region" description="Low complexity" evidence="1">
    <location>
        <begin position="311"/>
        <end position="323"/>
    </location>
</feature>
<accession>A0A976QVM1</accession>
<feature type="region of interest" description="Disordered" evidence="1">
    <location>
        <begin position="732"/>
        <end position="804"/>
    </location>
</feature>
<feature type="compositionally biased region" description="Acidic residues" evidence="1">
    <location>
        <begin position="591"/>
        <end position="600"/>
    </location>
</feature>
<feature type="compositionally biased region" description="Polar residues" evidence="1">
    <location>
        <begin position="538"/>
        <end position="548"/>
    </location>
</feature>
<feature type="compositionally biased region" description="Low complexity" evidence="1">
    <location>
        <begin position="284"/>
        <end position="295"/>
    </location>
</feature>
<feature type="compositionally biased region" description="Polar residues" evidence="1">
    <location>
        <begin position="736"/>
        <end position="772"/>
    </location>
</feature>
<reference evidence="2" key="1">
    <citation type="submission" date="2022-07" db="EMBL/GenBank/DDBJ databases">
        <title>Evaluation of T. orientalis genome assembly methods using nanopore sequencing and analysis of variation between genomes.</title>
        <authorList>
            <person name="Yam J."/>
            <person name="Micallef M.L."/>
            <person name="Liu M."/>
            <person name="Djordjevic S.P."/>
            <person name="Bogema D.R."/>
            <person name="Jenkins C."/>
        </authorList>
    </citation>
    <scope>NUCLEOTIDE SEQUENCE</scope>
    <source>
        <strain evidence="2">Goon Nure</strain>
    </source>
</reference>
<feature type="compositionally biased region" description="Basic and acidic residues" evidence="1">
    <location>
        <begin position="236"/>
        <end position="246"/>
    </location>
</feature>
<feature type="region of interest" description="Disordered" evidence="1">
    <location>
        <begin position="215"/>
        <end position="257"/>
    </location>
</feature>
<dbReference type="AlphaFoldDB" id="A0A976QVM1"/>
<evidence type="ECO:0000313" key="3">
    <source>
        <dbReference type="Proteomes" id="UP000244811"/>
    </source>
</evidence>
<feature type="compositionally biased region" description="Basic and acidic residues" evidence="1">
    <location>
        <begin position="324"/>
        <end position="354"/>
    </location>
</feature>
<feature type="compositionally biased region" description="Polar residues" evidence="1">
    <location>
        <begin position="357"/>
        <end position="375"/>
    </location>
</feature>
<name>A0A976QVM1_THEOR</name>
<feature type="region of interest" description="Disordered" evidence="1">
    <location>
        <begin position="282"/>
        <end position="389"/>
    </location>
</feature>
<feature type="region of interest" description="Disordered" evidence="1">
    <location>
        <begin position="569"/>
        <end position="629"/>
    </location>
</feature>
<evidence type="ECO:0000256" key="1">
    <source>
        <dbReference type="SAM" id="MobiDB-lite"/>
    </source>
</evidence>
<dbReference type="Proteomes" id="UP000244811">
    <property type="component" value="Chromosome 4"/>
</dbReference>
<feature type="compositionally biased region" description="Polar residues" evidence="1">
    <location>
        <begin position="419"/>
        <end position="441"/>
    </location>
</feature>
<feature type="compositionally biased region" description="Low complexity" evidence="1">
    <location>
        <begin position="515"/>
        <end position="524"/>
    </location>
</feature>
<feature type="region of interest" description="Disordered" evidence="1">
    <location>
        <begin position="419"/>
        <end position="553"/>
    </location>
</feature>
<organism evidence="2 3">
    <name type="scientific">Theileria orientalis</name>
    <dbReference type="NCBI Taxonomy" id="68886"/>
    <lineage>
        <taxon>Eukaryota</taxon>
        <taxon>Sar</taxon>
        <taxon>Alveolata</taxon>
        <taxon>Apicomplexa</taxon>
        <taxon>Aconoidasida</taxon>
        <taxon>Piroplasmida</taxon>
        <taxon>Theileriidae</taxon>
        <taxon>Theileria</taxon>
    </lineage>
</organism>
<feature type="compositionally biased region" description="Polar residues" evidence="1">
    <location>
        <begin position="569"/>
        <end position="590"/>
    </location>
</feature>
<proteinExistence type="predicted"/>
<protein>
    <submittedName>
        <fullName evidence="2">Uncharacterized protein</fullName>
    </submittedName>
</protein>
<feature type="compositionally biased region" description="Low complexity" evidence="1">
    <location>
        <begin position="463"/>
        <end position="476"/>
    </location>
</feature>